<evidence type="ECO:0000256" key="1">
    <source>
        <dbReference type="ARBA" id="ARBA00001971"/>
    </source>
</evidence>
<dbReference type="Proteomes" id="UP000030645">
    <property type="component" value="Unassembled WGS sequence"/>
</dbReference>
<organism evidence="8 9">
    <name type="scientific">Morus notabilis</name>
    <dbReference type="NCBI Taxonomy" id="981085"/>
    <lineage>
        <taxon>Eukaryota</taxon>
        <taxon>Viridiplantae</taxon>
        <taxon>Streptophyta</taxon>
        <taxon>Embryophyta</taxon>
        <taxon>Tracheophyta</taxon>
        <taxon>Spermatophyta</taxon>
        <taxon>Magnoliopsida</taxon>
        <taxon>eudicotyledons</taxon>
        <taxon>Gunneridae</taxon>
        <taxon>Pentapetalae</taxon>
        <taxon>rosids</taxon>
        <taxon>fabids</taxon>
        <taxon>Rosales</taxon>
        <taxon>Moraceae</taxon>
        <taxon>Moreae</taxon>
        <taxon>Morus</taxon>
    </lineage>
</organism>
<dbReference type="GO" id="GO:0016705">
    <property type="term" value="F:oxidoreductase activity, acting on paired donors, with incorporation or reduction of molecular oxygen"/>
    <property type="evidence" value="ECO:0007669"/>
    <property type="project" value="InterPro"/>
</dbReference>
<dbReference type="SUPFAM" id="SSF48264">
    <property type="entry name" value="Cytochrome P450"/>
    <property type="match status" value="1"/>
</dbReference>
<evidence type="ECO:0000313" key="9">
    <source>
        <dbReference type="Proteomes" id="UP000030645"/>
    </source>
</evidence>
<keyword evidence="7 8" id="KW-0503">Monooxygenase</keyword>
<dbReference type="InterPro" id="IPR036396">
    <property type="entry name" value="Cyt_P450_sf"/>
</dbReference>
<evidence type="ECO:0000256" key="2">
    <source>
        <dbReference type="ARBA" id="ARBA00010617"/>
    </source>
</evidence>
<keyword evidence="5" id="KW-0560">Oxidoreductase</keyword>
<evidence type="ECO:0000256" key="6">
    <source>
        <dbReference type="ARBA" id="ARBA00023004"/>
    </source>
</evidence>
<dbReference type="STRING" id="981085.W9QUZ3"/>
<dbReference type="GO" id="GO:0005506">
    <property type="term" value="F:iron ion binding"/>
    <property type="evidence" value="ECO:0007669"/>
    <property type="project" value="InterPro"/>
</dbReference>
<keyword evidence="6" id="KW-0408">Iron</keyword>
<evidence type="ECO:0000256" key="5">
    <source>
        <dbReference type="ARBA" id="ARBA00023002"/>
    </source>
</evidence>
<sequence length="172" mass="19634">MRAFMSRLFALSGKPVVLKEQISRATLSVMSRMVLGKKCFSESGSTDEASSTVKLEEFQEMLDELLVLSGVFNIGDWILWLRFLDLQGYERRMKALKKRFDRFHDHVLGEHRAKRLGVKDLAEEDMVDLLLELAENPNLEVKLSYDNVKRFIQDIIAAGTDSSASTVEWAMS</sequence>
<evidence type="ECO:0000256" key="3">
    <source>
        <dbReference type="ARBA" id="ARBA00022617"/>
    </source>
</evidence>
<reference evidence="9" key="1">
    <citation type="submission" date="2013-01" db="EMBL/GenBank/DDBJ databases">
        <title>Draft Genome Sequence of a Mulberry Tree, Morus notabilis C.K. Schneid.</title>
        <authorList>
            <person name="He N."/>
            <person name="Zhao S."/>
        </authorList>
    </citation>
    <scope>NUCLEOTIDE SEQUENCE</scope>
</reference>
<dbReference type="Gene3D" id="1.10.630.10">
    <property type="entry name" value="Cytochrome P450"/>
    <property type="match status" value="1"/>
</dbReference>
<dbReference type="eggNOG" id="KOG0156">
    <property type="taxonomic scope" value="Eukaryota"/>
</dbReference>
<dbReference type="GO" id="GO:0004497">
    <property type="term" value="F:monooxygenase activity"/>
    <property type="evidence" value="ECO:0007669"/>
    <property type="project" value="UniProtKB-KW"/>
</dbReference>
<dbReference type="EMBL" id="KE343704">
    <property type="protein sequence ID" value="EXB38964.1"/>
    <property type="molecule type" value="Genomic_DNA"/>
</dbReference>
<gene>
    <name evidence="8" type="ORF">L484_027400</name>
</gene>
<keyword evidence="9" id="KW-1185">Reference proteome</keyword>
<keyword evidence="3" id="KW-0349">Heme</keyword>
<keyword evidence="4" id="KW-0479">Metal-binding</keyword>
<dbReference type="InterPro" id="IPR001128">
    <property type="entry name" value="Cyt_P450"/>
</dbReference>
<comment type="cofactor">
    <cofactor evidence="1">
        <name>heme</name>
        <dbReference type="ChEBI" id="CHEBI:30413"/>
    </cofactor>
</comment>
<dbReference type="GO" id="GO:0020037">
    <property type="term" value="F:heme binding"/>
    <property type="evidence" value="ECO:0007669"/>
    <property type="project" value="InterPro"/>
</dbReference>
<evidence type="ECO:0000256" key="4">
    <source>
        <dbReference type="ARBA" id="ARBA00022723"/>
    </source>
</evidence>
<evidence type="ECO:0000313" key="8">
    <source>
        <dbReference type="EMBL" id="EXB38964.1"/>
    </source>
</evidence>
<dbReference type="AlphaFoldDB" id="W9QUZ3"/>
<dbReference type="PANTHER" id="PTHR47944">
    <property type="entry name" value="CYTOCHROME P450 98A9"/>
    <property type="match status" value="1"/>
</dbReference>
<protein>
    <submittedName>
        <fullName evidence="8">Flavonoid 3'-monooxygenase</fullName>
    </submittedName>
</protein>
<name>W9QUZ3_9ROSA</name>
<dbReference type="PANTHER" id="PTHR47944:SF5">
    <property type="entry name" value="CYTOCHROME P450 71A1-LIKE"/>
    <property type="match status" value="1"/>
</dbReference>
<proteinExistence type="inferred from homology"/>
<dbReference type="Pfam" id="PF00067">
    <property type="entry name" value="p450"/>
    <property type="match status" value="1"/>
</dbReference>
<comment type="similarity">
    <text evidence="2">Belongs to the cytochrome P450 family.</text>
</comment>
<accession>W9QUZ3</accession>
<evidence type="ECO:0000256" key="7">
    <source>
        <dbReference type="ARBA" id="ARBA00023033"/>
    </source>
</evidence>